<gene>
    <name evidence="2" type="ORF">ZHAS_00004490</name>
</gene>
<reference evidence="2 4" key="1">
    <citation type="journal article" date="2014" name="BMC Genomics">
        <title>Genome sequence of Anopheles sinensis provides insight into genetics basis of mosquito competence for malaria parasites.</title>
        <authorList>
            <person name="Zhou D."/>
            <person name="Zhang D."/>
            <person name="Ding G."/>
            <person name="Shi L."/>
            <person name="Hou Q."/>
            <person name="Ye Y."/>
            <person name="Xu Y."/>
            <person name="Zhou H."/>
            <person name="Xiong C."/>
            <person name="Li S."/>
            <person name="Yu J."/>
            <person name="Hong S."/>
            <person name="Yu X."/>
            <person name="Zou P."/>
            <person name="Chen C."/>
            <person name="Chang X."/>
            <person name="Wang W."/>
            <person name="Lv Y."/>
            <person name="Sun Y."/>
            <person name="Ma L."/>
            <person name="Shen B."/>
            <person name="Zhu C."/>
        </authorList>
    </citation>
    <scope>NUCLEOTIDE SEQUENCE [LARGE SCALE GENOMIC DNA]</scope>
</reference>
<sequence>MNKRQKPSVNLKPEKQTAGNQPSCIKPPDASANQPQNLQPRRTFKRKAEDVECAVCLRMKYELRK</sequence>
<feature type="region of interest" description="Disordered" evidence="1">
    <location>
        <begin position="1"/>
        <end position="47"/>
    </location>
</feature>
<dbReference type="Proteomes" id="UP000030765">
    <property type="component" value="Unassembled WGS sequence"/>
</dbReference>
<dbReference type="EnsemblMetazoa" id="ASIC004490-RA">
    <property type="protein sequence ID" value="ASIC004490-PA"/>
    <property type="gene ID" value="ASIC004490"/>
</dbReference>
<evidence type="ECO:0000256" key="1">
    <source>
        <dbReference type="SAM" id="MobiDB-lite"/>
    </source>
</evidence>
<evidence type="ECO:0000313" key="3">
    <source>
        <dbReference type="EnsemblMetazoa" id="ASIC004490-PA"/>
    </source>
</evidence>
<feature type="compositionally biased region" description="Polar residues" evidence="1">
    <location>
        <begin position="31"/>
        <end position="40"/>
    </location>
</feature>
<reference evidence="3" key="2">
    <citation type="submission" date="2020-05" db="UniProtKB">
        <authorList>
            <consortium name="EnsemblMetazoa"/>
        </authorList>
    </citation>
    <scope>IDENTIFICATION</scope>
</reference>
<evidence type="ECO:0000313" key="4">
    <source>
        <dbReference type="Proteomes" id="UP000030765"/>
    </source>
</evidence>
<proteinExistence type="predicted"/>
<accession>A0A084VH25</accession>
<dbReference type="EMBL" id="KE524840">
    <property type="protein sequence ID" value="KFB37269.1"/>
    <property type="molecule type" value="Genomic_DNA"/>
</dbReference>
<evidence type="ECO:0000313" key="2">
    <source>
        <dbReference type="EMBL" id="KFB37269.1"/>
    </source>
</evidence>
<keyword evidence="4" id="KW-1185">Reference proteome</keyword>
<name>A0A084VH25_ANOSI</name>
<dbReference type="AlphaFoldDB" id="A0A084VH25"/>
<dbReference type="VEuPathDB" id="VectorBase:ASIC004490"/>
<dbReference type="EMBL" id="ATLV01013124">
    <property type="status" value="NOT_ANNOTATED_CDS"/>
    <property type="molecule type" value="Genomic_DNA"/>
</dbReference>
<organism evidence="2">
    <name type="scientific">Anopheles sinensis</name>
    <name type="common">Mosquito</name>
    <dbReference type="NCBI Taxonomy" id="74873"/>
    <lineage>
        <taxon>Eukaryota</taxon>
        <taxon>Metazoa</taxon>
        <taxon>Ecdysozoa</taxon>
        <taxon>Arthropoda</taxon>
        <taxon>Hexapoda</taxon>
        <taxon>Insecta</taxon>
        <taxon>Pterygota</taxon>
        <taxon>Neoptera</taxon>
        <taxon>Endopterygota</taxon>
        <taxon>Diptera</taxon>
        <taxon>Nematocera</taxon>
        <taxon>Culicoidea</taxon>
        <taxon>Culicidae</taxon>
        <taxon>Anophelinae</taxon>
        <taxon>Anopheles</taxon>
    </lineage>
</organism>
<protein>
    <submittedName>
        <fullName evidence="2 3">Uncharacterized protein</fullName>
    </submittedName>
</protein>